<dbReference type="SUPFAM" id="SSF54106">
    <property type="entry name" value="LysM domain"/>
    <property type="match status" value="2"/>
</dbReference>
<dbReference type="RefSeq" id="XP_040655559.1">
    <property type="nucleotide sequence ID" value="XM_040805455.1"/>
</dbReference>
<feature type="domain" description="LysM" evidence="5">
    <location>
        <begin position="148"/>
        <end position="195"/>
    </location>
</feature>
<keyword evidence="4" id="KW-0732">Signal</keyword>
<dbReference type="PROSITE" id="PS51782">
    <property type="entry name" value="LYSM"/>
    <property type="match status" value="2"/>
</dbReference>
<dbReference type="PANTHER" id="PTHR34997:SF1">
    <property type="entry name" value="PEPTIDOGLYCAN-BINDING LYSIN DOMAIN"/>
    <property type="match status" value="1"/>
</dbReference>
<feature type="domain" description="LysM" evidence="5">
    <location>
        <begin position="225"/>
        <end position="272"/>
    </location>
</feature>
<dbReference type="InterPro" id="IPR018392">
    <property type="entry name" value="LysM"/>
</dbReference>
<gene>
    <name evidence="6" type="ORF">DCS_08175</name>
</gene>
<dbReference type="GO" id="GO:0008061">
    <property type="term" value="F:chitin binding"/>
    <property type="evidence" value="ECO:0007669"/>
    <property type="project" value="UniProtKB-KW"/>
</dbReference>
<dbReference type="PANTHER" id="PTHR34997">
    <property type="entry name" value="AM15"/>
    <property type="match status" value="1"/>
</dbReference>
<keyword evidence="1" id="KW-0147">Chitin-binding</keyword>
<dbReference type="InterPro" id="IPR036779">
    <property type="entry name" value="LysM_dom_sf"/>
</dbReference>
<keyword evidence="2" id="KW-0843">Virulence</keyword>
<sequence length="275" mass="29288">MLSLLYTLTAAAGLAHQVAQAAPGLDRRACTSWAEAADGETCASLAVTARSSPPSGPSPTQAGLVESCENSEAVSRVSVEADGAISQVPNFTNVKWNPTVGQECHGLWLGYYVCVGVPGTPKERQTPSSPSSVQPSPVQPGIDGSCQKFYKADRGDTCLAIVDKHKTFTLEQFMNWNPSVQSDCSALWLGYYYCVAIPGTPTSAPPPAKQGPSPTQPGLDAKCDKYYQALPNDTCQGIVDKFHAFGLDAFYKWNPAVQNDCSGLWAGYHYCVNAP</sequence>
<dbReference type="Gene3D" id="3.10.350.10">
    <property type="entry name" value="LysM domain"/>
    <property type="match status" value="3"/>
</dbReference>
<evidence type="ECO:0000256" key="1">
    <source>
        <dbReference type="ARBA" id="ARBA00022669"/>
    </source>
</evidence>
<dbReference type="GeneID" id="63720818"/>
<evidence type="ECO:0000256" key="3">
    <source>
        <dbReference type="ARBA" id="ARBA00044955"/>
    </source>
</evidence>
<organism evidence="6 7">
    <name type="scientific">Drechmeria coniospora</name>
    <name type="common">Nematophagous fungus</name>
    <name type="synonym">Meria coniospora</name>
    <dbReference type="NCBI Taxonomy" id="98403"/>
    <lineage>
        <taxon>Eukaryota</taxon>
        <taxon>Fungi</taxon>
        <taxon>Dikarya</taxon>
        <taxon>Ascomycota</taxon>
        <taxon>Pezizomycotina</taxon>
        <taxon>Sordariomycetes</taxon>
        <taxon>Hypocreomycetidae</taxon>
        <taxon>Hypocreales</taxon>
        <taxon>Ophiocordycipitaceae</taxon>
        <taxon>Drechmeria</taxon>
    </lineage>
</organism>
<keyword evidence="7" id="KW-1185">Reference proteome</keyword>
<evidence type="ECO:0000259" key="5">
    <source>
        <dbReference type="PROSITE" id="PS51782"/>
    </source>
</evidence>
<comment type="similarity">
    <text evidence="3">Belongs to the secreted LysM effector family.</text>
</comment>
<dbReference type="InParanoid" id="A0A151GGH5"/>
<dbReference type="STRING" id="98403.A0A151GGH5"/>
<evidence type="ECO:0000256" key="4">
    <source>
        <dbReference type="SAM" id="SignalP"/>
    </source>
</evidence>
<feature type="chain" id="PRO_5007580577" description="LysM domain-containing protein" evidence="4">
    <location>
        <begin position="22"/>
        <end position="275"/>
    </location>
</feature>
<dbReference type="InterPro" id="IPR052210">
    <property type="entry name" value="LysM1-like"/>
</dbReference>
<evidence type="ECO:0000313" key="7">
    <source>
        <dbReference type="Proteomes" id="UP000076580"/>
    </source>
</evidence>
<name>A0A151GGH5_DRECN</name>
<protein>
    <recommendedName>
        <fullName evidence="5">LysM domain-containing protein</fullName>
    </recommendedName>
</protein>
<proteinExistence type="inferred from homology"/>
<evidence type="ECO:0000313" key="6">
    <source>
        <dbReference type="EMBL" id="KYK56207.1"/>
    </source>
</evidence>
<reference evidence="6 7" key="1">
    <citation type="journal article" date="2016" name="Sci. Rep.">
        <title>Insights into Adaptations to a Near-Obligate Nematode Endoparasitic Lifestyle from the Finished Genome of Drechmeria coniospora.</title>
        <authorList>
            <person name="Zhang L."/>
            <person name="Zhou Z."/>
            <person name="Guo Q."/>
            <person name="Fokkens L."/>
            <person name="Miskei M."/>
            <person name="Pocsi I."/>
            <person name="Zhang W."/>
            <person name="Chen M."/>
            <person name="Wang L."/>
            <person name="Sun Y."/>
            <person name="Donzelli B.G."/>
            <person name="Gibson D.M."/>
            <person name="Nelson D.R."/>
            <person name="Luo J.G."/>
            <person name="Rep M."/>
            <person name="Liu H."/>
            <person name="Yang S."/>
            <person name="Wang J."/>
            <person name="Krasnoff S.B."/>
            <person name="Xu Y."/>
            <person name="Molnar I."/>
            <person name="Lin M."/>
        </authorList>
    </citation>
    <scope>NUCLEOTIDE SEQUENCE [LARGE SCALE GENOMIC DNA]</scope>
    <source>
        <strain evidence="6 7">ARSEF 6962</strain>
    </source>
</reference>
<evidence type="ECO:0000256" key="2">
    <source>
        <dbReference type="ARBA" id="ARBA00023026"/>
    </source>
</evidence>
<accession>A0A151GGH5</accession>
<comment type="caution">
    <text evidence="6">The sequence shown here is derived from an EMBL/GenBank/DDBJ whole genome shotgun (WGS) entry which is preliminary data.</text>
</comment>
<dbReference type="EMBL" id="LAYC01000003">
    <property type="protein sequence ID" value="KYK56207.1"/>
    <property type="molecule type" value="Genomic_DNA"/>
</dbReference>
<dbReference type="AlphaFoldDB" id="A0A151GGH5"/>
<feature type="signal peptide" evidence="4">
    <location>
        <begin position="1"/>
        <end position="21"/>
    </location>
</feature>
<dbReference type="Proteomes" id="UP000076580">
    <property type="component" value="Chromosome 03"/>
</dbReference>